<keyword evidence="1" id="KW-0732">Signal</keyword>
<dbReference type="Gene3D" id="3.30.1450.10">
    <property type="match status" value="1"/>
</dbReference>
<dbReference type="InterPro" id="IPR037873">
    <property type="entry name" value="BamE-like"/>
</dbReference>
<evidence type="ECO:0000313" key="3">
    <source>
        <dbReference type="Proteomes" id="UP001597118"/>
    </source>
</evidence>
<gene>
    <name evidence="2" type="ORF">ACFSAH_06460</name>
</gene>
<evidence type="ECO:0000313" key="2">
    <source>
        <dbReference type="EMBL" id="MFD1629511.1"/>
    </source>
</evidence>
<dbReference type="Proteomes" id="UP001597118">
    <property type="component" value="Unassembled WGS sequence"/>
</dbReference>
<proteinExistence type="predicted"/>
<reference evidence="3" key="1">
    <citation type="journal article" date="2019" name="Int. J. Syst. Evol. Microbiol.">
        <title>The Global Catalogue of Microorganisms (GCM) 10K type strain sequencing project: providing services to taxonomists for standard genome sequencing and annotation.</title>
        <authorList>
            <consortium name="The Broad Institute Genomics Platform"/>
            <consortium name="The Broad Institute Genome Sequencing Center for Infectious Disease"/>
            <person name="Wu L."/>
            <person name="Ma J."/>
        </authorList>
    </citation>
    <scope>NUCLEOTIDE SEQUENCE [LARGE SCALE GENOMIC DNA]</scope>
    <source>
        <strain evidence="3">CCUG 53762</strain>
    </source>
</reference>
<evidence type="ECO:0008006" key="4">
    <source>
        <dbReference type="Google" id="ProtNLM"/>
    </source>
</evidence>
<comment type="caution">
    <text evidence="2">The sequence shown here is derived from an EMBL/GenBank/DDBJ whole genome shotgun (WGS) entry which is preliminary data.</text>
</comment>
<accession>A0ABW4ID26</accession>
<name>A0ABW4ID26_9SPHI</name>
<dbReference type="EMBL" id="JBHUDG010000005">
    <property type="protein sequence ID" value="MFD1629511.1"/>
    <property type="molecule type" value="Genomic_DNA"/>
</dbReference>
<organism evidence="2 3">
    <name type="scientific">Pseudopedobacter beijingensis</name>
    <dbReference type="NCBI Taxonomy" id="1207056"/>
    <lineage>
        <taxon>Bacteria</taxon>
        <taxon>Pseudomonadati</taxon>
        <taxon>Bacteroidota</taxon>
        <taxon>Sphingobacteriia</taxon>
        <taxon>Sphingobacteriales</taxon>
        <taxon>Sphingobacteriaceae</taxon>
        <taxon>Pseudopedobacter</taxon>
    </lineage>
</organism>
<protein>
    <recommendedName>
        <fullName evidence="4">SmpA / OmlA family protein</fullName>
    </recommendedName>
</protein>
<sequence>MQKVSKISSDNVKLGMTKEEVIAILGKPYKVSFKENDQGVFCEEMYYKEQLWNAGYYWITSVLQMENNKLVLLKQNEEEYYRTVSDKPERK</sequence>
<dbReference type="RefSeq" id="WP_379661892.1">
    <property type="nucleotide sequence ID" value="NZ_JBHUDG010000005.1"/>
</dbReference>
<keyword evidence="3" id="KW-1185">Reference proteome</keyword>
<evidence type="ECO:0000256" key="1">
    <source>
        <dbReference type="ARBA" id="ARBA00022729"/>
    </source>
</evidence>